<dbReference type="InterPro" id="IPR018060">
    <property type="entry name" value="HTH_AraC"/>
</dbReference>
<keyword evidence="6" id="KW-1185">Reference proteome</keyword>
<feature type="domain" description="HTH araC/xylS-type" evidence="4">
    <location>
        <begin position="175"/>
        <end position="273"/>
    </location>
</feature>
<gene>
    <name evidence="5" type="ORF">BSK56_07745</name>
</gene>
<dbReference type="PANTHER" id="PTHR43280:SF2">
    <property type="entry name" value="HTH-TYPE TRANSCRIPTIONAL REGULATOR EXSA"/>
    <property type="match status" value="1"/>
</dbReference>
<dbReference type="Proteomes" id="UP000187412">
    <property type="component" value="Unassembled WGS sequence"/>
</dbReference>
<dbReference type="RefSeq" id="WP_076110037.1">
    <property type="nucleotide sequence ID" value="NZ_MPTB01000008.1"/>
</dbReference>
<evidence type="ECO:0000313" key="6">
    <source>
        <dbReference type="Proteomes" id="UP000187412"/>
    </source>
</evidence>
<proteinExistence type="predicted"/>
<sequence>MAKKPTDYAIEEFRPYGILVSGHYTEQSPYYIHRPSGSIDWLLMYTHSGSGEIVINQKTMKCHEGEVVILLPGIPHHYGVSSEEWSFTWVHFIPNPEWSSWLRLPGQAGRFVHLPAHSSPKDQAFPEAMGRMLHYGEHSGRELSRRLALNALEQALLLLCADCSEEQHQMDPRIIEVMEYLRQSFREKPTLEDLARISCLSRSRLSHLFKEQVGDTIGNTLSKLRLEKAAELLLYTKQQVSEISEDVGYESSDHLTRMFRSHFGITPVKYRQQNRN</sequence>
<keyword evidence="1" id="KW-0805">Transcription regulation</keyword>
<keyword evidence="2" id="KW-0238">DNA-binding</keyword>
<accession>A0ABX3HGY1</accession>
<dbReference type="Pfam" id="PF02311">
    <property type="entry name" value="AraC_binding"/>
    <property type="match status" value="1"/>
</dbReference>
<name>A0ABX3HGY1_PAEBO</name>
<dbReference type="SMART" id="SM00342">
    <property type="entry name" value="HTH_ARAC"/>
    <property type="match status" value="1"/>
</dbReference>
<keyword evidence="3" id="KW-0804">Transcription</keyword>
<dbReference type="InterPro" id="IPR020449">
    <property type="entry name" value="Tscrpt_reg_AraC-type_HTH"/>
</dbReference>
<dbReference type="PANTHER" id="PTHR43280">
    <property type="entry name" value="ARAC-FAMILY TRANSCRIPTIONAL REGULATOR"/>
    <property type="match status" value="1"/>
</dbReference>
<evidence type="ECO:0000256" key="1">
    <source>
        <dbReference type="ARBA" id="ARBA00023015"/>
    </source>
</evidence>
<dbReference type="PROSITE" id="PS00041">
    <property type="entry name" value="HTH_ARAC_FAMILY_1"/>
    <property type="match status" value="1"/>
</dbReference>
<dbReference type="InterPro" id="IPR018062">
    <property type="entry name" value="HTH_AraC-typ_CS"/>
</dbReference>
<organism evidence="5 6">
    <name type="scientific">Paenibacillus borealis</name>
    <dbReference type="NCBI Taxonomy" id="160799"/>
    <lineage>
        <taxon>Bacteria</taxon>
        <taxon>Bacillati</taxon>
        <taxon>Bacillota</taxon>
        <taxon>Bacilli</taxon>
        <taxon>Bacillales</taxon>
        <taxon>Paenibacillaceae</taxon>
        <taxon>Paenibacillus</taxon>
    </lineage>
</organism>
<protein>
    <recommendedName>
        <fullName evidence="4">HTH araC/xylS-type domain-containing protein</fullName>
    </recommendedName>
</protein>
<evidence type="ECO:0000256" key="2">
    <source>
        <dbReference type="ARBA" id="ARBA00023125"/>
    </source>
</evidence>
<evidence type="ECO:0000313" key="5">
    <source>
        <dbReference type="EMBL" id="OMD49834.1"/>
    </source>
</evidence>
<reference evidence="5 6" key="1">
    <citation type="submission" date="2016-10" db="EMBL/GenBank/DDBJ databases">
        <title>Paenibacillus species isolates.</title>
        <authorList>
            <person name="Beno S.M."/>
        </authorList>
    </citation>
    <scope>NUCLEOTIDE SEQUENCE [LARGE SCALE GENOMIC DNA]</scope>
    <source>
        <strain evidence="5 6">FSL H7-0744</strain>
    </source>
</reference>
<dbReference type="EMBL" id="MPTB01000008">
    <property type="protein sequence ID" value="OMD49834.1"/>
    <property type="molecule type" value="Genomic_DNA"/>
</dbReference>
<comment type="caution">
    <text evidence="5">The sequence shown here is derived from an EMBL/GenBank/DDBJ whole genome shotgun (WGS) entry which is preliminary data.</text>
</comment>
<dbReference type="InterPro" id="IPR037923">
    <property type="entry name" value="HTH-like"/>
</dbReference>
<evidence type="ECO:0000259" key="4">
    <source>
        <dbReference type="PROSITE" id="PS01124"/>
    </source>
</evidence>
<dbReference type="PRINTS" id="PR00032">
    <property type="entry name" value="HTHARAC"/>
</dbReference>
<dbReference type="Gene3D" id="2.60.120.280">
    <property type="entry name" value="Regulatory protein AraC"/>
    <property type="match status" value="1"/>
</dbReference>
<dbReference type="PROSITE" id="PS01124">
    <property type="entry name" value="HTH_ARAC_FAMILY_2"/>
    <property type="match status" value="1"/>
</dbReference>
<dbReference type="Pfam" id="PF12833">
    <property type="entry name" value="HTH_18"/>
    <property type="match status" value="1"/>
</dbReference>
<dbReference type="Gene3D" id="1.10.10.60">
    <property type="entry name" value="Homeodomain-like"/>
    <property type="match status" value="2"/>
</dbReference>
<dbReference type="SUPFAM" id="SSF46689">
    <property type="entry name" value="Homeodomain-like"/>
    <property type="match status" value="2"/>
</dbReference>
<evidence type="ECO:0000256" key="3">
    <source>
        <dbReference type="ARBA" id="ARBA00023163"/>
    </source>
</evidence>
<dbReference type="InterPro" id="IPR003313">
    <property type="entry name" value="AraC-bd"/>
</dbReference>
<dbReference type="InterPro" id="IPR009057">
    <property type="entry name" value="Homeodomain-like_sf"/>
</dbReference>
<dbReference type="SUPFAM" id="SSF51215">
    <property type="entry name" value="Regulatory protein AraC"/>
    <property type="match status" value="1"/>
</dbReference>